<organism evidence="2 3">
    <name type="scientific">Limisphaera ngatamarikiensis</name>
    <dbReference type="NCBI Taxonomy" id="1324935"/>
    <lineage>
        <taxon>Bacteria</taxon>
        <taxon>Pseudomonadati</taxon>
        <taxon>Verrucomicrobiota</taxon>
        <taxon>Verrucomicrobiia</taxon>
        <taxon>Limisphaerales</taxon>
        <taxon>Limisphaeraceae</taxon>
        <taxon>Limisphaera</taxon>
    </lineage>
</organism>
<dbReference type="RefSeq" id="WP_165106138.1">
    <property type="nucleotide sequence ID" value="NZ_JAAKYA010000023.1"/>
</dbReference>
<proteinExistence type="predicted"/>
<evidence type="ECO:0008006" key="4">
    <source>
        <dbReference type="Google" id="ProtNLM"/>
    </source>
</evidence>
<evidence type="ECO:0000313" key="3">
    <source>
        <dbReference type="Proteomes" id="UP000477311"/>
    </source>
</evidence>
<keyword evidence="1" id="KW-0732">Signal</keyword>
<evidence type="ECO:0000313" key="2">
    <source>
        <dbReference type="EMBL" id="NGO38586.1"/>
    </source>
</evidence>
<dbReference type="EMBL" id="JAAKYA010000023">
    <property type="protein sequence ID" value="NGO38586.1"/>
    <property type="molecule type" value="Genomic_DNA"/>
</dbReference>
<dbReference type="AlphaFoldDB" id="A0A6M1RG70"/>
<comment type="caution">
    <text evidence="2">The sequence shown here is derived from an EMBL/GenBank/DDBJ whole genome shotgun (WGS) entry which is preliminary data.</text>
</comment>
<keyword evidence="3" id="KW-1185">Reference proteome</keyword>
<name>A0A6M1RG70_9BACT</name>
<sequence length="123" mass="14008">MKKALALLLAPWLLTGCTATFTNLTPRQMPRSPNNLYPVEVAFNSRQQSLRWDSIDPKVIVNNQSFPLRPVPMVRNRWEGQIPVPPGTNLIHYRFRFDFLYNAVGGPQPDSALSPDYSLKILD</sequence>
<dbReference type="PROSITE" id="PS51257">
    <property type="entry name" value="PROKAR_LIPOPROTEIN"/>
    <property type="match status" value="1"/>
</dbReference>
<feature type="chain" id="PRO_5026898939" description="Lipoprotein" evidence="1">
    <location>
        <begin position="20"/>
        <end position="123"/>
    </location>
</feature>
<accession>A0A6M1RG70</accession>
<reference evidence="2 3" key="1">
    <citation type="submission" date="2020-02" db="EMBL/GenBank/DDBJ databases">
        <title>Draft genome sequence of Limisphaera ngatamarikiensis NGM72.4T, a thermophilic Verrucomicrobia grouped in subdivision 3.</title>
        <authorList>
            <person name="Carere C.R."/>
            <person name="Steen J."/>
            <person name="Hugenholtz P."/>
            <person name="Stott M.B."/>
        </authorList>
    </citation>
    <scope>NUCLEOTIDE SEQUENCE [LARGE SCALE GENOMIC DNA]</scope>
    <source>
        <strain evidence="2 3">NGM72.4</strain>
    </source>
</reference>
<gene>
    <name evidence="2" type="ORF">G4L39_04115</name>
</gene>
<evidence type="ECO:0000256" key="1">
    <source>
        <dbReference type="SAM" id="SignalP"/>
    </source>
</evidence>
<protein>
    <recommendedName>
        <fullName evidence="4">Lipoprotein</fullName>
    </recommendedName>
</protein>
<dbReference type="Proteomes" id="UP000477311">
    <property type="component" value="Unassembled WGS sequence"/>
</dbReference>
<feature type="signal peptide" evidence="1">
    <location>
        <begin position="1"/>
        <end position="19"/>
    </location>
</feature>